<sequence length="70" mass="7743">MNRLIGIQAGVTIALGSGYQVILSPDMMPIVVGIQSIRVDSLPTRGISEELLQELFKGYLQWICLFPNHT</sequence>
<evidence type="ECO:0000313" key="2">
    <source>
        <dbReference type="Proteomes" id="UP000008312"/>
    </source>
</evidence>
<dbReference type="AlphaFoldDB" id="D8M4T1"/>
<dbReference type="GeneID" id="24920134"/>
<proteinExistence type="predicted"/>
<evidence type="ECO:0000313" key="1">
    <source>
        <dbReference type="EMBL" id="CBK23070.2"/>
    </source>
</evidence>
<gene>
    <name evidence="1" type="ORF">GSBLH_T00003010001</name>
</gene>
<reference evidence="1" key="1">
    <citation type="submission" date="2010-02" db="EMBL/GenBank/DDBJ databases">
        <title>Sequencing and annotation of the Blastocystis hominis genome.</title>
        <authorList>
            <person name="Wincker P."/>
        </authorList>
    </citation>
    <scope>NUCLEOTIDE SEQUENCE</scope>
    <source>
        <strain evidence="1">Singapore isolate B</strain>
    </source>
</reference>
<protein>
    <submittedName>
        <fullName evidence="1">Uncharacterized protein</fullName>
    </submittedName>
</protein>
<dbReference type="Proteomes" id="UP000008312">
    <property type="component" value="Unassembled WGS sequence"/>
</dbReference>
<organism evidence="1">
    <name type="scientific">Blastocystis hominis</name>
    <dbReference type="NCBI Taxonomy" id="12968"/>
    <lineage>
        <taxon>Eukaryota</taxon>
        <taxon>Sar</taxon>
        <taxon>Stramenopiles</taxon>
        <taxon>Bigyra</taxon>
        <taxon>Opalozoa</taxon>
        <taxon>Opalinata</taxon>
        <taxon>Blastocystidae</taxon>
        <taxon>Blastocystis</taxon>
    </lineage>
</organism>
<name>D8M4T1_BLAHO</name>
<accession>D8M4T1</accession>
<keyword evidence="2" id="KW-1185">Reference proteome</keyword>
<dbReference type="RefSeq" id="XP_012897118.1">
    <property type="nucleotide sequence ID" value="XM_013041664.1"/>
</dbReference>
<dbReference type="EMBL" id="FN668654">
    <property type="protein sequence ID" value="CBK23070.2"/>
    <property type="molecule type" value="Genomic_DNA"/>
</dbReference>
<dbReference type="InParanoid" id="D8M4T1"/>